<feature type="region of interest" description="Disordered" evidence="1">
    <location>
        <begin position="106"/>
        <end position="125"/>
    </location>
</feature>
<gene>
    <name evidence="2" type="ORF">BXZ70DRAFT_1004497</name>
</gene>
<comment type="caution">
    <text evidence="2">The sequence shown here is derived from an EMBL/GenBank/DDBJ whole genome shotgun (WGS) entry which is preliminary data.</text>
</comment>
<feature type="compositionally biased region" description="Polar residues" evidence="1">
    <location>
        <begin position="106"/>
        <end position="124"/>
    </location>
</feature>
<reference evidence="2" key="1">
    <citation type="journal article" date="2021" name="New Phytol.">
        <title>Evolutionary innovations through gain and loss of genes in the ectomycorrhizal Boletales.</title>
        <authorList>
            <person name="Wu G."/>
            <person name="Miyauchi S."/>
            <person name="Morin E."/>
            <person name="Kuo A."/>
            <person name="Drula E."/>
            <person name="Varga T."/>
            <person name="Kohler A."/>
            <person name="Feng B."/>
            <person name="Cao Y."/>
            <person name="Lipzen A."/>
            <person name="Daum C."/>
            <person name="Hundley H."/>
            <person name="Pangilinan J."/>
            <person name="Johnson J."/>
            <person name="Barry K."/>
            <person name="LaButti K."/>
            <person name="Ng V."/>
            <person name="Ahrendt S."/>
            <person name="Min B."/>
            <person name="Choi I.G."/>
            <person name="Park H."/>
            <person name="Plett J.M."/>
            <person name="Magnuson J."/>
            <person name="Spatafora J.W."/>
            <person name="Nagy L.G."/>
            <person name="Henrissat B."/>
            <person name="Grigoriev I.V."/>
            <person name="Yang Z.L."/>
            <person name="Xu J."/>
            <person name="Martin F.M."/>
        </authorList>
    </citation>
    <scope>NUCLEOTIDE SEQUENCE</scope>
    <source>
        <strain evidence="2">KKN 215</strain>
    </source>
</reference>
<evidence type="ECO:0000256" key="1">
    <source>
        <dbReference type="SAM" id="MobiDB-lite"/>
    </source>
</evidence>
<dbReference type="AlphaFoldDB" id="A0A8K0XU18"/>
<name>A0A8K0XU18_9AGAR</name>
<dbReference type="OrthoDB" id="3359404at2759"/>
<feature type="region of interest" description="Disordered" evidence="1">
    <location>
        <begin position="19"/>
        <end position="50"/>
    </location>
</feature>
<keyword evidence="3" id="KW-1185">Reference proteome</keyword>
<evidence type="ECO:0000313" key="3">
    <source>
        <dbReference type="Proteomes" id="UP000813824"/>
    </source>
</evidence>
<sequence length="133" mass="14878">MSLPLKLALRTRWRSAASTKHPLLNTRRAQYSTQTPNATGSTRPSPSPHAHFYSDLVPGMVPVALLGSAIYLGLRLFQSSLSHEKYLDEARARIDELEAQIDAIRTQQAQATPEPVSGTTSPELPTSRRWWLW</sequence>
<dbReference type="EMBL" id="JAEVFJ010000003">
    <property type="protein sequence ID" value="KAH8106225.1"/>
    <property type="molecule type" value="Genomic_DNA"/>
</dbReference>
<accession>A0A8K0XU18</accession>
<proteinExistence type="predicted"/>
<evidence type="ECO:0000313" key="2">
    <source>
        <dbReference type="EMBL" id="KAH8106225.1"/>
    </source>
</evidence>
<protein>
    <submittedName>
        <fullName evidence="2">Uncharacterized protein</fullName>
    </submittedName>
</protein>
<organism evidence="2 3">
    <name type="scientific">Cristinia sonorae</name>
    <dbReference type="NCBI Taxonomy" id="1940300"/>
    <lineage>
        <taxon>Eukaryota</taxon>
        <taxon>Fungi</taxon>
        <taxon>Dikarya</taxon>
        <taxon>Basidiomycota</taxon>
        <taxon>Agaricomycotina</taxon>
        <taxon>Agaricomycetes</taxon>
        <taxon>Agaricomycetidae</taxon>
        <taxon>Agaricales</taxon>
        <taxon>Pleurotineae</taxon>
        <taxon>Stephanosporaceae</taxon>
        <taxon>Cristinia</taxon>
    </lineage>
</organism>
<feature type="compositionally biased region" description="Polar residues" evidence="1">
    <location>
        <begin position="27"/>
        <end position="44"/>
    </location>
</feature>
<dbReference type="Proteomes" id="UP000813824">
    <property type="component" value="Unassembled WGS sequence"/>
</dbReference>